<dbReference type="InterPro" id="IPR050541">
    <property type="entry name" value="LRR_TM_domain-containing"/>
</dbReference>
<dbReference type="SUPFAM" id="SSF52058">
    <property type="entry name" value="L domain-like"/>
    <property type="match status" value="1"/>
</dbReference>
<dbReference type="Gene3D" id="3.80.10.10">
    <property type="entry name" value="Ribonuclease Inhibitor"/>
    <property type="match status" value="2"/>
</dbReference>
<evidence type="ECO:0000313" key="5">
    <source>
        <dbReference type="Proteomes" id="UP000075885"/>
    </source>
</evidence>
<keyword evidence="5" id="KW-1185">Reference proteome</keyword>
<dbReference type="PANTHER" id="PTHR24369:SF210">
    <property type="entry name" value="CHAOPTIN-RELATED"/>
    <property type="match status" value="1"/>
</dbReference>
<evidence type="ECO:0000256" key="1">
    <source>
        <dbReference type="ARBA" id="ARBA00022614"/>
    </source>
</evidence>
<dbReference type="GO" id="GO:0005886">
    <property type="term" value="C:plasma membrane"/>
    <property type="evidence" value="ECO:0007669"/>
    <property type="project" value="TreeGrafter"/>
</dbReference>
<evidence type="ECO:0000313" key="4">
    <source>
        <dbReference type="EnsemblMetazoa" id="AEPI007381-PA"/>
    </source>
</evidence>
<accession>A0A182PKB5</accession>
<dbReference type="STRING" id="199890.A0A182PKB5"/>
<sequence>MSPSVVHLMHTEVEDVQFDENTSLQDFRADYTSLEVVSPTVSKLQSLDVLWITHSQLRNFSFDVLENSPVSLLYLVGNKIESITISPGLVCCRNLEEIFLSDNHLKLLDFGTIALMSKLKAMFVEQNRLTDGVLNIPGMDQNQMLITAKGDTFCSWRRYYIEQDLNQEVQTPNCTDYFATLLAVHLSRNRFEHINFSIFSLMNSLNSLDLSKNQLVDMIATEDQVPVRLSELFGSNNNISELYLSPLLSMKAIYLLDNNLKTLNMSNLPRDLDYLNLINNPLNCNELPHMNKSTIIPLLGPYTEC</sequence>
<dbReference type="AlphaFoldDB" id="A0A182PKB5"/>
<organism evidence="4 5">
    <name type="scientific">Anopheles epiroticus</name>
    <dbReference type="NCBI Taxonomy" id="199890"/>
    <lineage>
        <taxon>Eukaryota</taxon>
        <taxon>Metazoa</taxon>
        <taxon>Ecdysozoa</taxon>
        <taxon>Arthropoda</taxon>
        <taxon>Hexapoda</taxon>
        <taxon>Insecta</taxon>
        <taxon>Pterygota</taxon>
        <taxon>Neoptera</taxon>
        <taxon>Endopterygota</taxon>
        <taxon>Diptera</taxon>
        <taxon>Nematocera</taxon>
        <taxon>Culicoidea</taxon>
        <taxon>Culicidae</taxon>
        <taxon>Anophelinae</taxon>
        <taxon>Anopheles</taxon>
    </lineage>
</organism>
<keyword evidence="2" id="KW-0732">Signal</keyword>
<dbReference type="InterPro" id="IPR032675">
    <property type="entry name" value="LRR_dom_sf"/>
</dbReference>
<dbReference type="EnsemblMetazoa" id="AEPI007381-RA">
    <property type="protein sequence ID" value="AEPI007381-PA"/>
    <property type="gene ID" value="AEPI007381"/>
</dbReference>
<dbReference type="PANTHER" id="PTHR24369">
    <property type="entry name" value="ANTIGEN BSP, PUTATIVE-RELATED"/>
    <property type="match status" value="1"/>
</dbReference>
<protein>
    <recommendedName>
        <fullName evidence="6">Leucine rich immune protein (Coil-less)</fullName>
    </recommendedName>
</protein>
<evidence type="ECO:0000256" key="3">
    <source>
        <dbReference type="ARBA" id="ARBA00022737"/>
    </source>
</evidence>
<keyword evidence="3" id="KW-0677">Repeat</keyword>
<reference evidence="5" key="1">
    <citation type="submission" date="2013-03" db="EMBL/GenBank/DDBJ databases">
        <title>The Genome Sequence of Anopheles epiroticus epiroticus2.</title>
        <authorList>
            <consortium name="The Broad Institute Genomics Platform"/>
            <person name="Neafsey D.E."/>
            <person name="Howell P."/>
            <person name="Walker B."/>
            <person name="Young S.K."/>
            <person name="Zeng Q."/>
            <person name="Gargeya S."/>
            <person name="Fitzgerald M."/>
            <person name="Haas B."/>
            <person name="Abouelleil A."/>
            <person name="Allen A.W."/>
            <person name="Alvarado L."/>
            <person name="Arachchi H.M."/>
            <person name="Berlin A.M."/>
            <person name="Chapman S.B."/>
            <person name="Gainer-Dewar J."/>
            <person name="Goldberg J."/>
            <person name="Griggs A."/>
            <person name="Gujja S."/>
            <person name="Hansen M."/>
            <person name="Howarth C."/>
            <person name="Imamovic A."/>
            <person name="Ireland A."/>
            <person name="Larimer J."/>
            <person name="McCowan C."/>
            <person name="Murphy C."/>
            <person name="Pearson M."/>
            <person name="Poon T.W."/>
            <person name="Priest M."/>
            <person name="Roberts A."/>
            <person name="Saif S."/>
            <person name="Shea T."/>
            <person name="Sisk P."/>
            <person name="Sykes S."/>
            <person name="Wortman J."/>
            <person name="Nusbaum C."/>
            <person name="Birren B."/>
        </authorList>
    </citation>
    <scope>NUCLEOTIDE SEQUENCE [LARGE SCALE GENOMIC DNA]</scope>
    <source>
        <strain evidence="5">Epiroticus2</strain>
    </source>
</reference>
<keyword evidence="1" id="KW-0433">Leucine-rich repeat</keyword>
<proteinExistence type="predicted"/>
<dbReference type="VEuPathDB" id="VectorBase:AEPI007381"/>
<evidence type="ECO:0008006" key="6">
    <source>
        <dbReference type="Google" id="ProtNLM"/>
    </source>
</evidence>
<name>A0A182PKB5_9DIPT</name>
<evidence type="ECO:0000256" key="2">
    <source>
        <dbReference type="ARBA" id="ARBA00022729"/>
    </source>
</evidence>
<reference evidence="4" key="2">
    <citation type="submission" date="2020-05" db="UniProtKB">
        <authorList>
            <consortium name="EnsemblMetazoa"/>
        </authorList>
    </citation>
    <scope>IDENTIFICATION</scope>
    <source>
        <strain evidence="4">Epiroticus2</strain>
    </source>
</reference>
<dbReference type="Proteomes" id="UP000075885">
    <property type="component" value="Unassembled WGS sequence"/>
</dbReference>